<feature type="non-terminal residue" evidence="7">
    <location>
        <position position="1"/>
    </location>
</feature>
<accession>A0A382CGY2</accession>
<evidence type="ECO:0000313" key="7">
    <source>
        <dbReference type="EMBL" id="SVB25119.1"/>
    </source>
</evidence>
<dbReference type="GO" id="GO:0044826">
    <property type="term" value="P:viral genome integration into host DNA"/>
    <property type="evidence" value="ECO:0007669"/>
    <property type="project" value="UniProtKB-KW"/>
</dbReference>
<organism evidence="7">
    <name type="scientific">marine metagenome</name>
    <dbReference type="NCBI Taxonomy" id="408172"/>
    <lineage>
        <taxon>unclassified sequences</taxon>
        <taxon>metagenomes</taxon>
        <taxon>ecological metagenomes</taxon>
    </lineage>
</organism>
<name>A0A382CGY2_9ZZZZ</name>
<dbReference type="Pfam" id="PF00589">
    <property type="entry name" value="Phage_integrase"/>
    <property type="match status" value="1"/>
</dbReference>
<evidence type="ECO:0000256" key="2">
    <source>
        <dbReference type="ARBA" id="ARBA00022908"/>
    </source>
</evidence>
<dbReference type="InterPro" id="IPR011010">
    <property type="entry name" value="DNA_brk_join_enz"/>
</dbReference>
<dbReference type="InterPro" id="IPR002104">
    <property type="entry name" value="Integrase_catalytic"/>
</dbReference>
<evidence type="ECO:0000256" key="5">
    <source>
        <dbReference type="ARBA" id="ARBA00023296"/>
    </source>
</evidence>
<dbReference type="InterPro" id="IPR013762">
    <property type="entry name" value="Integrase-like_cat_sf"/>
</dbReference>
<dbReference type="GO" id="GO:0003677">
    <property type="term" value="F:DNA binding"/>
    <property type="evidence" value="ECO:0007669"/>
    <property type="project" value="InterPro"/>
</dbReference>
<dbReference type="InterPro" id="IPR050808">
    <property type="entry name" value="Phage_Integrase"/>
</dbReference>
<keyword evidence="5" id="KW-1160">Virus entry into host cell</keyword>
<dbReference type="PROSITE" id="PS51898">
    <property type="entry name" value="TYR_RECOMBINASE"/>
    <property type="match status" value="1"/>
</dbReference>
<evidence type="ECO:0000256" key="1">
    <source>
        <dbReference type="ARBA" id="ARBA00008857"/>
    </source>
</evidence>
<dbReference type="AlphaFoldDB" id="A0A382CGY2"/>
<gene>
    <name evidence="7" type="ORF">METZ01_LOCUS177973</name>
</gene>
<evidence type="ECO:0000256" key="3">
    <source>
        <dbReference type="ARBA" id="ARBA00023172"/>
    </source>
</evidence>
<sequence>VMKLPLQEDNVSRNTSAEVVRDFLIFEMFSALRRNEVLKMKWSDIDFKNHSFTIEDTKNNQSHSLPLNFKLDEVLERRKNDSGNPYIFQGFKPNGHLHPPKRQLERARELCGGHFTNHDIRRTFETSANRLGLSNYTLNKLVNHKDSTDITGRYIVLDIEELREPMKMIAEELWSQING</sequence>
<reference evidence="7" key="1">
    <citation type="submission" date="2018-05" db="EMBL/GenBank/DDBJ databases">
        <authorList>
            <person name="Lanie J.A."/>
            <person name="Ng W.-L."/>
            <person name="Kazmierczak K.M."/>
            <person name="Andrzejewski T.M."/>
            <person name="Davidsen T.M."/>
            <person name="Wayne K.J."/>
            <person name="Tettelin H."/>
            <person name="Glass J.I."/>
            <person name="Rusch D."/>
            <person name="Podicherti R."/>
            <person name="Tsui H.-C.T."/>
            <person name="Winkler M.E."/>
        </authorList>
    </citation>
    <scope>NUCLEOTIDE SEQUENCE</scope>
</reference>
<dbReference type="EMBL" id="UINC01034373">
    <property type="protein sequence ID" value="SVB25119.1"/>
    <property type="molecule type" value="Genomic_DNA"/>
</dbReference>
<dbReference type="GO" id="GO:0006310">
    <property type="term" value="P:DNA recombination"/>
    <property type="evidence" value="ECO:0007669"/>
    <property type="project" value="UniProtKB-KW"/>
</dbReference>
<proteinExistence type="inferred from homology"/>
<evidence type="ECO:0000256" key="4">
    <source>
        <dbReference type="ARBA" id="ARBA00023195"/>
    </source>
</evidence>
<keyword evidence="4" id="KW-1179">Viral genome integration</keyword>
<comment type="similarity">
    <text evidence="1">Belongs to the 'phage' integrase family.</text>
</comment>
<dbReference type="PANTHER" id="PTHR30629">
    <property type="entry name" value="PROPHAGE INTEGRASE"/>
    <property type="match status" value="1"/>
</dbReference>
<evidence type="ECO:0000259" key="6">
    <source>
        <dbReference type="PROSITE" id="PS51898"/>
    </source>
</evidence>
<dbReference type="Gene3D" id="1.10.443.10">
    <property type="entry name" value="Intergrase catalytic core"/>
    <property type="match status" value="1"/>
</dbReference>
<dbReference type="GO" id="GO:0015074">
    <property type="term" value="P:DNA integration"/>
    <property type="evidence" value="ECO:0007669"/>
    <property type="project" value="UniProtKB-KW"/>
</dbReference>
<dbReference type="GO" id="GO:0075713">
    <property type="term" value="P:establishment of integrated proviral latency"/>
    <property type="evidence" value="ECO:0007669"/>
    <property type="project" value="UniProtKB-KW"/>
</dbReference>
<protein>
    <recommendedName>
        <fullName evidence="6">Tyr recombinase domain-containing protein</fullName>
    </recommendedName>
</protein>
<dbReference type="SUPFAM" id="SSF56349">
    <property type="entry name" value="DNA breaking-rejoining enzymes"/>
    <property type="match status" value="1"/>
</dbReference>
<feature type="domain" description="Tyr recombinase" evidence="6">
    <location>
        <begin position="1"/>
        <end position="167"/>
    </location>
</feature>
<keyword evidence="2" id="KW-0229">DNA integration</keyword>
<keyword evidence="3" id="KW-0233">DNA recombination</keyword>
<dbReference type="GO" id="GO:0046718">
    <property type="term" value="P:symbiont entry into host cell"/>
    <property type="evidence" value="ECO:0007669"/>
    <property type="project" value="UniProtKB-KW"/>
</dbReference>
<dbReference type="PANTHER" id="PTHR30629:SF2">
    <property type="entry name" value="PROPHAGE INTEGRASE INTS-RELATED"/>
    <property type="match status" value="1"/>
</dbReference>